<dbReference type="RefSeq" id="WP_054803980.1">
    <property type="nucleotide sequence ID" value="NZ_CP019445.1"/>
</dbReference>
<feature type="domain" description="GST C-terminal" evidence="2">
    <location>
        <begin position="86"/>
        <end position="206"/>
    </location>
</feature>
<accession>A0A807LJ79</accession>
<name>A0A807LJ79_9ENTR</name>
<keyword evidence="4" id="KW-1185">Reference proteome</keyword>
<dbReference type="InterPro" id="IPR010987">
    <property type="entry name" value="Glutathione-S-Trfase_C-like"/>
</dbReference>
<dbReference type="CDD" id="cd03057">
    <property type="entry name" value="GST_N_Beta"/>
    <property type="match status" value="1"/>
</dbReference>
<evidence type="ECO:0000313" key="3">
    <source>
        <dbReference type="EMBL" id="APZ06461.1"/>
    </source>
</evidence>
<dbReference type="InterPro" id="IPR036249">
    <property type="entry name" value="Thioredoxin-like_sf"/>
</dbReference>
<feature type="domain" description="GST N-terminal" evidence="1">
    <location>
        <begin position="1"/>
        <end position="82"/>
    </location>
</feature>
<dbReference type="GO" id="GO:0016740">
    <property type="term" value="F:transferase activity"/>
    <property type="evidence" value="ECO:0007669"/>
    <property type="project" value="UniProtKB-KW"/>
</dbReference>
<sequence length="206" mass="23162">MITVYGVPGFGSAISEAMLTLADIPYQFHDVKGFDQPGPQQEMLRKLNPLCQVPTLQLEDGSVMTESAAVALMILDSRPDLAPPEGTSERQQFWRLLIWLVANVYPTFTYADYPERWAPDAAEQLKESCIAYRKTLYLWLESQLQAAPYAFGELLTLLDIYLCVMRSWGPRQAWFASNTPKMNAIADAVCALPKLEAVLRRNDIIG</sequence>
<evidence type="ECO:0000259" key="1">
    <source>
        <dbReference type="PROSITE" id="PS50404"/>
    </source>
</evidence>
<gene>
    <name evidence="3" type="ORF">BWI95_16070</name>
</gene>
<dbReference type="InterPro" id="IPR036282">
    <property type="entry name" value="Glutathione-S-Trfase_C_sf"/>
</dbReference>
<evidence type="ECO:0000259" key="2">
    <source>
        <dbReference type="PROSITE" id="PS50405"/>
    </source>
</evidence>
<dbReference type="PANTHER" id="PTHR44051">
    <property type="entry name" value="GLUTATHIONE S-TRANSFERASE-RELATED"/>
    <property type="match status" value="1"/>
</dbReference>
<dbReference type="PROSITE" id="PS50405">
    <property type="entry name" value="GST_CTER"/>
    <property type="match status" value="1"/>
</dbReference>
<dbReference type="Pfam" id="PF13409">
    <property type="entry name" value="GST_N_2"/>
    <property type="match status" value="1"/>
</dbReference>
<dbReference type="InterPro" id="IPR004045">
    <property type="entry name" value="Glutathione_S-Trfase_N"/>
</dbReference>
<dbReference type="AlphaFoldDB" id="A0A807LJ79"/>
<evidence type="ECO:0000313" key="4">
    <source>
        <dbReference type="Proteomes" id="UP000187148"/>
    </source>
</evidence>
<dbReference type="PROSITE" id="PS50404">
    <property type="entry name" value="GST_NTER"/>
    <property type="match status" value="1"/>
</dbReference>
<organism evidence="3 4">
    <name type="scientific">Kosakonia cowanii JCM 10956 = DSM 18146</name>
    <dbReference type="NCBI Taxonomy" id="1300165"/>
    <lineage>
        <taxon>Bacteria</taxon>
        <taxon>Pseudomonadati</taxon>
        <taxon>Pseudomonadota</taxon>
        <taxon>Gammaproteobacteria</taxon>
        <taxon>Enterobacterales</taxon>
        <taxon>Enterobacteriaceae</taxon>
        <taxon>Kosakonia</taxon>
    </lineage>
</organism>
<dbReference type="SUPFAM" id="SSF47616">
    <property type="entry name" value="GST C-terminal domain-like"/>
    <property type="match status" value="1"/>
</dbReference>
<reference evidence="3 4" key="1">
    <citation type="submission" date="2017-01" db="EMBL/GenBank/DDBJ databases">
        <authorList>
            <person name="Cao J.-M."/>
        </authorList>
    </citation>
    <scope>NUCLEOTIDE SEQUENCE [LARGE SCALE GENOMIC DNA]</scope>
    <source>
        <strain evidence="3 4">888-76</strain>
    </source>
</reference>
<keyword evidence="3" id="KW-0808">Transferase</keyword>
<dbReference type="Gene3D" id="3.40.30.10">
    <property type="entry name" value="Glutaredoxin"/>
    <property type="match status" value="1"/>
</dbReference>
<protein>
    <submittedName>
        <fullName evidence="3">Glutathione S-transferase</fullName>
    </submittedName>
</protein>
<proteinExistence type="predicted"/>
<dbReference type="SUPFAM" id="SSF52833">
    <property type="entry name" value="Thioredoxin-like"/>
    <property type="match status" value="1"/>
</dbReference>
<dbReference type="Gene3D" id="1.20.1050.10">
    <property type="match status" value="1"/>
</dbReference>
<dbReference type="Proteomes" id="UP000187148">
    <property type="component" value="Chromosome"/>
</dbReference>
<dbReference type="EMBL" id="CP019445">
    <property type="protein sequence ID" value="APZ06461.1"/>
    <property type="molecule type" value="Genomic_DNA"/>
</dbReference>
<dbReference type="KEGG" id="kco:BWI95_16070"/>
<dbReference type="PANTHER" id="PTHR44051:SF8">
    <property type="entry name" value="GLUTATHIONE S-TRANSFERASE GSTA"/>
    <property type="match status" value="1"/>
</dbReference>